<organism evidence="1 2">
    <name type="scientific">Spiromyces aspiralis</name>
    <dbReference type="NCBI Taxonomy" id="68401"/>
    <lineage>
        <taxon>Eukaryota</taxon>
        <taxon>Fungi</taxon>
        <taxon>Fungi incertae sedis</taxon>
        <taxon>Zoopagomycota</taxon>
        <taxon>Kickxellomycotina</taxon>
        <taxon>Kickxellomycetes</taxon>
        <taxon>Kickxellales</taxon>
        <taxon>Kickxellaceae</taxon>
        <taxon>Spiromyces</taxon>
    </lineage>
</organism>
<dbReference type="EMBL" id="JAMZIH010009781">
    <property type="protein sequence ID" value="KAJ1669630.1"/>
    <property type="molecule type" value="Genomic_DNA"/>
</dbReference>
<gene>
    <name evidence="1" type="ORF">EV182_008671</name>
</gene>
<dbReference type="Proteomes" id="UP001145114">
    <property type="component" value="Unassembled WGS sequence"/>
</dbReference>
<feature type="non-terminal residue" evidence="1">
    <location>
        <position position="88"/>
    </location>
</feature>
<reference evidence="1" key="1">
    <citation type="submission" date="2022-06" db="EMBL/GenBank/DDBJ databases">
        <title>Phylogenomic reconstructions and comparative analyses of Kickxellomycotina fungi.</title>
        <authorList>
            <person name="Reynolds N.K."/>
            <person name="Stajich J.E."/>
            <person name="Barry K."/>
            <person name="Grigoriev I.V."/>
            <person name="Crous P."/>
            <person name="Smith M.E."/>
        </authorList>
    </citation>
    <scope>NUCLEOTIDE SEQUENCE</scope>
    <source>
        <strain evidence="1">RSA 2271</strain>
    </source>
</reference>
<comment type="caution">
    <text evidence="1">The sequence shown here is derived from an EMBL/GenBank/DDBJ whole genome shotgun (WGS) entry which is preliminary data.</text>
</comment>
<protein>
    <submittedName>
        <fullName evidence="1">Uncharacterized protein</fullName>
    </submittedName>
</protein>
<accession>A0ACC1H846</accession>
<evidence type="ECO:0000313" key="2">
    <source>
        <dbReference type="Proteomes" id="UP001145114"/>
    </source>
</evidence>
<evidence type="ECO:0000313" key="1">
    <source>
        <dbReference type="EMBL" id="KAJ1669630.1"/>
    </source>
</evidence>
<proteinExistence type="predicted"/>
<sequence>MTPSSGYGKETMEIEVYTPEPKRAKRQRVTGADPSKSGAQAGPSTATSSRTSTHTRRTRTGHSRATTERSSTSKQWADEHEREAKLVI</sequence>
<name>A0ACC1H846_9FUNG</name>
<keyword evidence="2" id="KW-1185">Reference proteome</keyword>